<protein>
    <recommendedName>
        <fullName evidence="10">RagB/SusD domain-containing protein</fullName>
    </recommendedName>
</protein>
<evidence type="ECO:0000259" key="7">
    <source>
        <dbReference type="Pfam" id="PF14322"/>
    </source>
</evidence>
<reference evidence="8 9" key="1">
    <citation type="submission" date="2013-04" db="EMBL/GenBank/DDBJ databases">
        <title>The Genome Sequence of Parabacteroides gordonii DSM 23371.</title>
        <authorList>
            <consortium name="The Broad Institute Genomics Platform"/>
            <person name="Earl A."/>
            <person name="Ward D."/>
            <person name="Feldgarden M."/>
            <person name="Gevers D."/>
            <person name="Martens E."/>
            <person name="Sakamoto M."/>
            <person name="Benno Y."/>
            <person name="Suzuki N."/>
            <person name="Matsunaga N."/>
            <person name="Koshihara K."/>
            <person name="Seki M."/>
            <person name="Komiya H."/>
            <person name="Walker B."/>
            <person name="Young S."/>
            <person name="Zeng Q."/>
            <person name="Gargeya S."/>
            <person name="Fitzgerald M."/>
            <person name="Haas B."/>
            <person name="Abouelleil A."/>
            <person name="Allen A.W."/>
            <person name="Alvarado L."/>
            <person name="Arachchi H.M."/>
            <person name="Berlin A.M."/>
            <person name="Chapman S.B."/>
            <person name="Gainer-Dewar J."/>
            <person name="Goldberg J."/>
            <person name="Griggs A."/>
            <person name="Gujja S."/>
            <person name="Hansen M."/>
            <person name="Howarth C."/>
            <person name="Imamovic A."/>
            <person name="Ireland A."/>
            <person name="Larimer J."/>
            <person name="McCowan C."/>
            <person name="Murphy C."/>
            <person name="Pearson M."/>
            <person name="Poon T.W."/>
            <person name="Priest M."/>
            <person name="Roberts A."/>
            <person name="Saif S."/>
            <person name="Shea T."/>
            <person name="Sisk P."/>
            <person name="Sykes S."/>
            <person name="Wortman J."/>
            <person name="Nusbaum C."/>
            <person name="Birren B."/>
        </authorList>
    </citation>
    <scope>NUCLEOTIDE SEQUENCE [LARGE SCALE GENOMIC DNA]</scope>
    <source>
        <strain evidence="8 9">MS-1</strain>
    </source>
</reference>
<dbReference type="InterPro" id="IPR033985">
    <property type="entry name" value="SusD-like_N"/>
</dbReference>
<dbReference type="Proteomes" id="UP000033035">
    <property type="component" value="Unassembled WGS sequence"/>
</dbReference>
<evidence type="ECO:0000256" key="1">
    <source>
        <dbReference type="ARBA" id="ARBA00004442"/>
    </source>
</evidence>
<dbReference type="Pfam" id="PF07980">
    <property type="entry name" value="SusD_RagB"/>
    <property type="match status" value="1"/>
</dbReference>
<keyword evidence="9" id="KW-1185">Reference proteome</keyword>
<evidence type="ECO:0000256" key="5">
    <source>
        <dbReference type="ARBA" id="ARBA00023237"/>
    </source>
</evidence>
<sequence>MKSKIIGLLILSCVLTTGCMDNFLDRNPYGSIDETTFFTQKEHADLAAMACYAKLQKLNAHWADAQLELGMTGDLSSAGFKDAQPFYVGSFNPNESNLVKGIWQRAYQGIAVCNKNIEGVKNMPDDIIDEDTRNKHLAEMYFIRAFWYFRLIQFYGDVPLRSASVSDPTNKDDVQLAATPKGEIIKQAILPDLEFAAQNLPDAWEDKFQNRATKGAAYAYLCEVYLYEKDYENAIKAGEQVDKYGYSLIENPGNVLRVDYEACPEIIFSVGFGSGVETYREFYWGTIEDLGEDGRVMRGDTYSGDYFYPSWELVGFYEAIDGKPVSESPYYNADESWKNRDPRFDATFFTIMDDIETTTGKQMKWKQDWLVNTATGYDIQKRGVWYGENTWNKRADIHLMLLPRVYLHVAEAYALKSSPDFAKCSEYIEKVRSRARQFALANREKYIPEGMADKDVLPAFTIRNAQEAMDAINYESRVELFAVDCMRYYDLKRWGTLKEEWPRVGGFTWDDKLLDLPYPADELNSNKNLQQHSGWGN</sequence>
<dbReference type="PATRIC" id="fig|1203610.3.peg.481"/>
<feature type="domain" description="RagB/SusD" evidence="6">
    <location>
        <begin position="264"/>
        <end position="535"/>
    </location>
</feature>
<dbReference type="GO" id="GO:0009279">
    <property type="term" value="C:cell outer membrane"/>
    <property type="evidence" value="ECO:0007669"/>
    <property type="project" value="UniProtKB-SubCell"/>
</dbReference>
<evidence type="ECO:0000313" key="9">
    <source>
        <dbReference type="Proteomes" id="UP000033035"/>
    </source>
</evidence>
<dbReference type="InterPro" id="IPR011990">
    <property type="entry name" value="TPR-like_helical_dom_sf"/>
</dbReference>
<dbReference type="RefSeq" id="WP_167331510.1">
    <property type="nucleotide sequence ID" value="NZ_AUAE01000032.1"/>
</dbReference>
<evidence type="ECO:0000256" key="3">
    <source>
        <dbReference type="ARBA" id="ARBA00022729"/>
    </source>
</evidence>
<dbReference type="EMBL" id="AQHW01000002">
    <property type="protein sequence ID" value="KKB60579.1"/>
    <property type="molecule type" value="Genomic_DNA"/>
</dbReference>
<name>A0A0F5JSB5_9BACT</name>
<evidence type="ECO:0000256" key="4">
    <source>
        <dbReference type="ARBA" id="ARBA00023136"/>
    </source>
</evidence>
<dbReference type="STRING" id="1203610.HMPREF1536_00460"/>
<dbReference type="Pfam" id="PF14322">
    <property type="entry name" value="SusD-like_3"/>
    <property type="match status" value="1"/>
</dbReference>
<dbReference type="SUPFAM" id="SSF48452">
    <property type="entry name" value="TPR-like"/>
    <property type="match status" value="1"/>
</dbReference>
<evidence type="ECO:0000256" key="2">
    <source>
        <dbReference type="ARBA" id="ARBA00006275"/>
    </source>
</evidence>
<comment type="caution">
    <text evidence="8">The sequence shown here is derived from an EMBL/GenBank/DDBJ whole genome shotgun (WGS) entry which is preliminary data.</text>
</comment>
<accession>A0A0F5JSB5</accession>
<organism evidence="8 9">
    <name type="scientific">Parabacteroides gordonii MS-1 = DSM 23371</name>
    <dbReference type="NCBI Taxonomy" id="1203610"/>
    <lineage>
        <taxon>Bacteria</taxon>
        <taxon>Pseudomonadati</taxon>
        <taxon>Bacteroidota</taxon>
        <taxon>Bacteroidia</taxon>
        <taxon>Bacteroidales</taxon>
        <taxon>Tannerellaceae</taxon>
        <taxon>Parabacteroides</taxon>
    </lineage>
</organism>
<keyword evidence="3" id="KW-0732">Signal</keyword>
<dbReference type="HOGENOM" id="CLU_015553_1_4_10"/>
<comment type="similarity">
    <text evidence="2">Belongs to the SusD family.</text>
</comment>
<dbReference type="Gene3D" id="1.25.40.390">
    <property type="match status" value="1"/>
</dbReference>
<dbReference type="InterPro" id="IPR012944">
    <property type="entry name" value="SusD_RagB_dom"/>
</dbReference>
<feature type="domain" description="SusD-like N-terminal" evidence="7">
    <location>
        <begin position="23"/>
        <end position="226"/>
    </location>
</feature>
<proteinExistence type="inferred from homology"/>
<keyword evidence="4" id="KW-0472">Membrane</keyword>
<gene>
    <name evidence="8" type="ORF">HMPREF1536_00460</name>
</gene>
<evidence type="ECO:0008006" key="10">
    <source>
        <dbReference type="Google" id="ProtNLM"/>
    </source>
</evidence>
<evidence type="ECO:0000313" key="8">
    <source>
        <dbReference type="EMBL" id="KKB60579.1"/>
    </source>
</evidence>
<dbReference type="AlphaFoldDB" id="A0A0F5JSB5"/>
<dbReference type="PROSITE" id="PS51257">
    <property type="entry name" value="PROKAR_LIPOPROTEIN"/>
    <property type="match status" value="1"/>
</dbReference>
<evidence type="ECO:0000259" key="6">
    <source>
        <dbReference type="Pfam" id="PF07980"/>
    </source>
</evidence>
<keyword evidence="5" id="KW-0998">Cell outer membrane</keyword>
<comment type="subcellular location">
    <subcellularLocation>
        <location evidence="1">Cell outer membrane</location>
    </subcellularLocation>
</comment>